<reference evidence="2" key="1">
    <citation type="submission" date="2023-07" db="EMBL/GenBank/DDBJ databases">
        <title>Degradation of tert-butanol by M. austroafricanum TBA100.</title>
        <authorList>
            <person name="Helbich S."/>
            <person name="Vainshtein Y."/>
        </authorList>
    </citation>
    <scope>NUCLEOTIDE SEQUENCE</scope>
    <source>
        <strain evidence="2">TBA100</strain>
    </source>
</reference>
<proteinExistence type="predicted"/>
<dbReference type="EMBL" id="JAUHTC010000003">
    <property type="protein sequence ID" value="MDN4516312.1"/>
    <property type="molecule type" value="Genomic_DNA"/>
</dbReference>
<evidence type="ECO:0000313" key="3">
    <source>
        <dbReference type="Proteomes" id="UP001172687"/>
    </source>
</evidence>
<dbReference type="RefSeq" id="WP_011778510.1">
    <property type="nucleotide sequence ID" value="NZ_CP070380.1"/>
</dbReference>
<gene>
    <name evidence="2" type="ORF">QYF68_00525</name>
</gene>
<keyword evidence="1" id="KW-0732">Signal</keyword>
<evidence type="ECO:0000256" key="1">
    <source>
        <dbReference type="SAM" id="SignalP"/>
    </source>
</evidence>
<feature type="signal peptide" evidence="1">
    <location>
        <begin position="1"/>
        <end position="19"/>
    </location>
</feature>
<feature type="chain" id="PRO_5045408752" description="PASTA domain-containing protein" evidence="1">
    <location>
        <begin position="20"/>
        <end position="106"/>
    </location>
</feature>
<sequence>MRKFLAAGCVAASMLTAGAIGMAGAAAQPEEMEMPSFEGMTLQTAKEMFAGLTGRELGTRVINTNSHIAMNPASWEVCGQKPSPGAALTPQTSAAVAVAPPGMCAA</sequence>
<accession>A0ABT8H6B2</accession>
<organism evidence="2 3">
    <name type="scientific">Mycolicibacterium austroafricanum</name>
    <name type="common">Mycobacterium austroafricanum</name>
    <dbReference type="NCBI Taxonomy" id="39687"/>
    <lineage>
        <taxon>Bacteria</taxon>
        <taxon>Bacillati</taxon>
        <taxon>Actinomycetota</taxon>
        <taxon>Actinomycetes</taxon>
        <taxon>Mycobacteriales</taxon>
        <taxon>Mycobacteriaceae</taxon>
        <taxon>Mycolicibacterium</taxon>
    </lineage>
</organism>
<dbReference type="Proteomes" id="UP001172687">
    <property type="component" value="Unassembled WGS sequence"/>
</dbReference>
<evidence type="ECO:0008006" key="4">
    <source>
        <dbReference type="Google" id="ProtNLM"/>
    </source>
</evidence>
<name>A0ABT8H6B2_MYCAO</name>
<evidence type="ECO:0000313" key="2">
    <source>
        <dbReference type="EMBL" id="MDN4516312.1"/>
    </source>
</evidence>
<protein>
    <recommendedName>
        <fullName evidence="4">PASTA domain-containing protein</fullName>
    </recommendedName>
</protein>
<comment type="caution">
    <text evidence="2">The sequence shown here is derived from an EMBL/GenBank/DDBJ whole genome shotgun (WGS) entry which is preliminary data.</text>
</comment>
<keyword evidence="3" id="KW-1185">Reference proteome</keyword>